<comment type="caution">
    <text evidence="2">The sequence shown here is derived from an EMBL/GenBank/DDBJ whole genome shotgun (WGS) entry which is preliminary data.</text>
</comment>
<evidence type="ECO:0000313" key="3">
    <source>
        <dbReference type="Proteomes" id="UP001185922"/>
    </source>
</evidence>
<dbReference type="EMBL" id="JAWLKH010000008">
    <property type="protein sequence ID" value="MDV6312227.1"/>
    <property type="molecule type" value="Genomic_DNA"/>
</dbReference>
<dbReference type="InterPro" id="IPR032710">
    <property type="entry name" value="NTF2-like_dom_sf"/>
</dbReference>
<feature type="domain" description="SnoaL-like" evidence="1">
    <location>
        <begin position="20"/>
        <end position="142"/>
    </location>
</feature>
<dbReference type="Pfam" id="PF13577">
    <property type="entry name" value="SnoaL_4"/>
    <property type="match status" value="1"/>
</dbReference>
<protein>
    <submittedName>
        <fullName evidence="2">Nuclear transport factor 2 family protein</fullName>
    </submittedName>
</protein>
<gene>
    <name evidence="2" type="ORF">R3Q15_10085</name>
</gene>
<dbReference type="CDD" id="cd00531">
    <property type="entry name" value="NTF2_like"/>
    <property type="match status" value="1"/>
</dbReference>
<dbReference type="SUPFAM" id="SSF54427">
    <property type="entry name" value="NTF2-like"/>
    <property type="match status" value="1"/>
</dbReference>
<dbReference type="RefSeq" id="WP_248664691.1">
    <property type="nucleotide sequence ID" value="NZ_CP096596.1"/>
</dbReference>
<dbReference type="Gene3D" id="3.10.450.50">
    <property type="match status" value="1"/>
</dbReference>
<accession>A0AAE4UAN2</accession>
<name>A0AAE4UAN2_9ACTN</name>
<reference evidence="2" key="1">
    <citation type="submission" date="2023-10" db="EMBL/GenBank/DDBJ databases">
        <title>Development of a sustainable strategy for remediation of hydrocarbon-contaminated territories based on the waste exchange concept.</title>
        <authorList>
            <person name="Krivoruchko A."/>
        </authorList>
    </citation>
    <scope>NUCLEOTIDE SEQUENCE</scope>
    <source>
        <strain evidence="2">IEGM 1279</strain>
    </source>
</reference>
<dbReference type="InterPro" id="IPR037401">
    <property type="entry name" value="SnoaL-like"/>
</dbReference>
<dbReference type="Proteomes" id="UP001185922">
    <property type="component" value="Unassembled WGS sequence"/>
</dbReference>
<proteinExistence type="predicted"/>
<organism evidence="2 3">
    <name type="scientific">Gordonia amicalis</name>
    <dbReference type="NCBI Taxonomy" id="89053"/>
    <lineage>
        <taxon>Bacteria</taxon>
        <taxon>Bacillati</taxon>
        <taxon>Actinomycetota</taxon>
        <taxon>Actinomycetes</taxon>
        <taxon>Mycobacteriales</taxon>
        <taxon>Gordoniaceae</taxon>
        <taxon>Gordonia</taxon>
    </lineage>
</organism>
<sequence>MITVTAEQRLMRLEDTVRLLADEREITRLVTAYGPLVDSGDADAVAALWTPDGIYDVDGLFMHGRDDIVAMVRSDAHQGLIARGCTHLQGAVHVNVEGDEAIAASHSLLVIAGDKGFRVVRATAHHWRFVRTGACWKVARRTSRALDGTPDAHRLLNHGVHGTDVGDRNVP</sequence>
<dbReference type="AlphaFoldDB" id="A0AAE4UAN2"/>
<evidence type="ECO:0000259" key="1">
    <source>
        <dbReference type="Pfam" id="PF13577"/>
    </source>
</evidence>
<evidence type="ECO:0000313" key="2">
    <source>
        <dbReference type="EMBL" id="MDV6312227.1"/>
    </source>
</evidence>